<evidence type="ECO:0000259" key="1">
    <source>
        <dbReference type="PROSITE" id="PS00028"/>
    </source>
</evidence>
<dbReference type="PROSITE" id="PS00028">
    <property type="entry name" value="ZINC_FINGER_C2H2_1"/>
    <property type="match status" value="1"/>
</dbReference>
<dbReference type="PANTHER" id="PTHR21354:SF0">
    <property type="entry name" value="ZINC FINGER PROTEIN 511"/>
    <property type="match status" value="1"/>
</dbReference>
<dbReference type="SMART" id="SM00355">
    <property type="entry name" value="ZnF_C2H2"/>
    <property type="match status" value="3"/>
</dbReference>
<dbReference type="OrthoDB" id="18440at2759"/>
<keyword evidence="3" id="KW-1185">Reference proteome</keyword>
<dbReference type="PANTHER" id="PTHR21354">
    <property type="entry name" value="ZINC FINGER PROTEIN 511"/>
    <property type="match status" value="1"/>
</dbReference>
<reference evidence="2 3" key="1">
    <citation type="submission" date="2016-07" db="EMBL/GenBank/DDBJ databases">
        <title>Pervasive Adenine N6-methylation of Active Genes in Fungi.</title>
        <authorList>
            <consortium name="DOE Joint Genome Institute"/>
            <person name="Mondo S.J."/>
            <person name="Dannebaum R.O."/>
            <person name="Kuo R.C."/>
            <person name="Labutti K."/>
            <person name="Haridas S."/>
            <person name="Kuo A."/>
            <person name="Salamov A."/>
            <person name="Ahrendt S.R."/>
            <person name="Lipzen A."/>
            <person name="Sullivan W."/>
            <person name="Andreopoulos W.B."/>
            <person name="Clum A."/>
            <person name="Lindquist E."/>
            <person name="Daum C."/>
            <person name="Ramamoorthy G.K."/>
            <person name="Gryganskyi A."/>
            <person name="Culley D."/>
            <person name="Magnuson J.K."/>
            <person name="James T.Y."/>
            <person name="O'Malley M.A."/>
            <person name="Stajich J.E."/>
            <person name="Spatafora J.W."/>
            <person name="Visel A."/>
            <person name="Grigoriev I.V."/>
        </authorList>
    </citation>
    <scope>NUCLEOTIDE SEQUENCE [LARGE SCALE GENOMIC DNA]</scope>
    <source>
        <strain evidence="2 3">JEL800</strain>
    </source>
</reference>
<accession>A0A1Y2CX02</accession>
<organism evidence="2 3">
    <name type="scientific">Rhizoclosmatium globosum</name>
    <dbReference type="NCBI Taxonomy" id="329046"/>
    <lineage>
        <taxon>Eukaryota</taxon>
        <taxon>Fungi</taxon>
        <taxon>Fungi incertae sedis</taxon>
        <taxon>Chytridiomycota</taxon>
        <taxon>Chytridiomycota incertae sedis</taxon>
        <taxon>Chytridiomycetes</taxon>
        <taxon>Chytridiales</taxon>
        <taxon>Chytriomycetaceae</taxon>
        <taxon>Rhizoclosmatium</taxon>
    </lineage>
</organism>
<dbReference type="EMBL" id="MCGO01000005">
    <property type="protein sequence ID" value="ORY51561.1"/>
    <property type="molecule type" value="Genomic_DNA"/>
</dbReference>
<dbReference type="Proteomes" id="UP000193642">
    <property type="component" value="Unassembled WGS sequence"/>
</dbReference>
<feature type="non-terminal residue" evidence="2">
    <location>
        <position position="1"/>
    </location>
</feature>
<dbReference type="InterPro" id="IPR013087">
    <property type="entry name" value="Znf_C2H2_type"/>
</dbReference>
<sequence>ITCSLSNACSSLPPFSSRAAYKDHCRSIHHNPCSICKRILPSKHLLDLHLKELHDSFFSVLAERENSYECFVEGCVRKCSGPFKRKLHLMDAHQFPHSFDFHVILGYVFVGFCRYQRFAKKRGITFQTKVVKLHRRI</sequence>
<proteinExistence type="predicted"/>
<comment type="caution">
    <text evidence="2">The sequence shown here is derived from an EMBL/GenBank/DDBJ whole genome shotgun (WGS) entry which is preliminary data.</text>
</comment>
<evidence type="ECO:0000313" key="3">
    <source>
        <dbReference type="Proteomes" id="UP000193642"/>
    </source>
</evidence>
<feature type="domain" description="C2H2-type" evidence="1">
    <location>
        <begin position="33"/>
        <end position="54"/>
    </location>
</feature>
<dbReference type="InterPro" id="IPR039258">
    <property type="entry name" value="ZNF511"/>
</dbReference>
<name>A0A1Y2CX02_9FUNG</name>
<evidence type="ECO:0000313" key="2">
    <source>
        <dbReference type="EMBL" id="ORY51561.1"/>
    </source>
</evidence>
<dbReference type="AlphaFoldDB" id="A0A1Y2CX02"/>
<gene>
    <name evidence="2" type="ORF">BCR33DRAFT_656020</name>
</gene>
<protein>
    <recommendedName>
        <fullName evidence="1">C2H2-type domain-containing protein</fullName>
    </recommendedName>
</protein>